<dbReference type="GO" id="GO:0005829">
    <property type="term" value="C:cytosol"/>
    <property type="evidence" value="ECO:0007669"/>
    <property type="project" value="TreeGrafter"/>
</dbReference>
<dbReference type="InterPro" id="IPR015943">
    <property type="entry name" value="WD40/YVTN_repeat-like_dom_sf"/>
</dbReference>
<keyword evidence="11" id="KW-1185">Reference proteome</keyword>
<comment type="function">
    <text evidence="6">Required for the Mettl1-dependent formation of N(7)-methylguanine at position 46 (m7G46) in tRNA. In the Mettl1-wuho methyltransferase complex, it is required to stabilize and induce conformational changes of the catalytic subunit. Required for binding of nanos mRNA and repression of translation by the mei-P26-bgcn-bam-sxl complex. May cooperate with mei-P26 and nanos to derepress the BMP signaling pathway. May cooperate with mei-P26 to suppress expression of a subset of microRNAs. May cooperate with mei-P26 to regulate bam expression levels in germline cells during gametogenesis. Required to promote mitosis to meiosis transition during gametogenesis. May regulate germline cell division in part by regulating ribosome biogenesis.</text>
</comment>
<evidence type="ECO:0000256" key="8">
    <source>
        <dbReference type="HAMAP-Rule" id="MF_03056"/>
    </source>
</evidence>
<protein>
    <recommendedName>
        <fullName evidence="12">tRNA (guanine-N(7)-)-methyltransferase non-catalytic subunit</fullName>
    </recommendedName>
</protein>
<dbReference type="PROSITE" id="PS50082">
    <property type="entry name" value="WD_REPEATS_2"/>
    <property type="match status" value="1"/>
</dbReference>
<dbReference type="InterPro" id="IPR001680">
    <property type="entry name" value="WD40_rpt"/>
</dbReference>
<dbReference type="EMBL" id="JASPKY010000027">
    <property type="protein sequence ID" value="KAK9751549.1"/>
    <property type="molecule type" value="Genomic_DNA"/>
</dbReference>
<evidence type="ECO:0000256" key="4">
    <source>
        <dbReference type="ARBA" id="ARBA00022737"/>
    </source>
</evidence>
<accession>A0AAW1MYS0</accession>
<comment type="pathway">
    <text evidence="8">tRNA modification; N(7)-methylguanine-tRNA biosynthesis.</text>
</comment>
<keyword evidence="4 8" id="KW-0677">Repeat</keyword>
<proteinExistence type="inferred from homology"/>
<evidence type="ECO:0008006" key="12">
    <source>
        <dbReference type="Google" id="ProtNLM"/>
    </source>
</evidence>
<evidence type="ECO:0000313" key="11">
    <source>
        <dbReference type="Proteomes" id="UP001458880"/>
    </source>
</evidence>
<comment type="subcellular location">
    <subcellularLocation>
        <location evidence="1 8">Nucleus</location>
    </subcellularLocation>
</comment>
<dbReference type="PROSITE" id="PS50294">
    <property type="entry name" value="WD_REPEATS_REGION"/>
    <property type="match status" value="1"/>
</dbReference>
<comment type="similarity">
    <text evidence="8">Belongs to the WD repeat TRM82 family.</text>
</comment>
<dbReference type="GO" id="GO:0005634">
    <property type="term" value="C:nucleus"/>
    <property type="evidence" value="ECO:0007669"/>
    <property type="project" value="UniProtKB-SubCell"/>
</dbReference>
<dbReference type="PROSITE" id="PS00678">
    <property type="entry name" value="WD_REPEATS_1"/>
    <property type="match status" value="1"/>
</dbReference>
<dbReference type="GO" id="GO:0106004">
    <property type="term" value="P:tRNA (guanine-N7)-methylation"/>
    <property type="evidence" value="ECO:0007669"/>
    <property type="project" value="UniProtKB-UniRule"/>
</dbReference>
<dbReference type="InterPro" id="IPR019775">
    <property type="entry name" value="WD40_repeat_CS"/>
</dbReference>
<keyword evidence="5 8" id="KW-0539">Nucleus</keyword>
<keyword evidence="3 8" id="KW-0819">tRNA processing</keyword>
<feature type="repeat" description="WD" evidence="9">
    <location>
        <begin position="177"/>
        <end position="216"/>
    </location>
</feature>
<evidence type="ECO:0000313" key="10">
    <source>
        <dbReference type="EMBL" id="KAK9751549.1"/>
    </source>
</evidence>
<dbReference type="PANTHER" id="PTHR16288">
    <property type="entry name" value="WD40 REPEAT PROTEIN 4"/>
    <property type="match status" value="1"/>
</dbReference>
<evidence type="ECO:0000256" key="2">
    <source>
        <dbReference type="ARBA" id="ARBA00022574"/>
    </source>
</evidence>
<organism evidence="10 11">
    <name type="scientific">Popillia japonica</name>
    <name type="common">Japanese beetle</name>
    <dbReference type="NCBI Taxonomy" id="7064"/>
    <lineage>
        <taxon>Eukaryota</taxon>
        <taxon>Metazoa</taxon>
        <taxon>Ecdysozoa</taxon>
        <taxon>Arthropoda</taxon>
        <taxon>Hexapoda</taxon>
        <taxon>Insecta</taxon>
        <taxon>Pterygota</taxon>
        <taxon>Neoptera</taxon>
        <taxon>Endopterygota</taxon>
        <taxon>Coleoptera</taxon>
        <taxon>Polyphaga</taxon>
        <taxon>Scarabaeiformia</taxon>
        <taxon>Scarabaeidae</taxon>
        <taxon>Rutelinae</taxon>
        <taxon>Popillia</taxon>
    </lineage>
</organism>
<dbReference type="AlphaFoldDB" id="A0AAW1MYS0"/>
<dbReference type="InterPro" id="IPR028884">
    <property type="entry name" value="Trm82"/>
</dbReference>
<dbReference type="PANTHER" id="PTHR16288:SF0">
    <property type="entry name" value="TRNA (GUANINE-N(7)-)-METHYLTRANSFERASE NON-CATALYTIC SUBUNIT WDR4"/>
    <property type="match status" value="1"/>
</dbReference>
<evidence type="ECO:0000256" key="6">
    <source>
        <dbReference type="ARBA" id="ARBA00093337"/>
    </source>
</evidence>
<dbReference type="Gene3D" id="2.130.10.10">
    <property type="entry name" value="YVTN repeat-like/Quinoprotein amine dehydrogenase"/>
    <property type="match status" value="1"/>
</dbReference>
<keyword evidence="2 8" id="KW-0853">WD repeat</keyword>
<comment type="subunit">
    <text evidence="7">Forms a heterodimer with the catalytic subunit Mettl1. Interacts with mei-P26 and weakly interacts with bgcn; required for the function or formation of the mei-P26-bgcn-bam-sxl complex. Interacts with nanos; may be involved in mei-P26-dependent derepression of the BMP signaling pathway. Interacts with Myc; the interaction may be mediated by mei-P26 and may be involved in the regulation of ribosome biogenesis.</text>
</comment>
<evidence type="ECO:0000256" key="9">
    <source>
        <dbReference type="PROSITE-ProRule" id="PRU00221"/>
    </source>
</evidence>
<evidence type="ECO:0000256" key="3">
    <source>
        <dbReference type="ARBA" id="ARBA00022694"/>
    </source>
</evidence>
<comment type="caution">
    <text evidence="10">The sequence shown here is derived from an EMBL/GenBank/DDBJ whole genome shotgun (WGS) entry which is preliminary data.</text>
</comment>
<sequence>MVVLKQFGADLLLCLNESFIVYNTITCEEKIIRIPDPDIETVQQSSSKHQLQENENRTISSASYSKTGEYFAVTAGKQVIVYKKDLSVLKVFTLQRSASKIRFTQEDNILVADKTGDAYICKTYDNSKDNVCLLLGHLSMLLDILLTDDNKFIITCDRDEKIRVSCYPNCYNIMSYCLGHSEFVTNIEVVDGYLISASGDGTIRFWNILSGEQSNIINTNNFMENKYLIDSFCKEMDEEKCEVTSLPIVDMQVLKSNINYIGVTLHNDKNIQIYTFEYNDKQSY</sequence>
<dbReference type="SMART" id="SM00320">
    <property type="entry name" value="WD40"/>
    <property type="match status" value="3"/>
</dbReference>
<reference evidence="10 11" key="1">
    <citation type="journal article" date="2024" name="BMC Genomics">
        <title>De novo assembly and annotation of Popillia japonica's genome with initial clues to its potential as an invasive pest.</title>
        <authorList>
            <person name="Cucini C."/>
            <person name="Boschi S."/>
            <person name="Funari R."/>
            <person name="Cardaioli E."/>
            <person name="Iannotti N."/>
            <person name="Marturano G."/>
            <person name="Paoli F."/>
            <person name="Bruttini M."/>
            <person name="Carapelli A."/>
            <person name="Frati F."/>
            <person name="Nardi F."/>
        </authorList>
    </citation>
    <scope>NUCLEOTIDE SEQUENCE [LARGE SCALE GENOMIC DNA]</scope>
    <source>
        <strain evidence="10">DMR45628</strain>
    </source>
</reference>
<evidence type="ECO:0000256" key="7">
    <source>
        <dbReference type="ARBA" id="ARBA00093542"/>
    </source>
</evidence>
<comment type="function">
    <text evidence="8">Required for the formation of N(7)-methylguanine at position 46 (m7G46) in tRNA. In the complex, it is required to stabilize and induce conformational changes of the catalytic subunit.</text>
</comment>
<evidence type="ECO:0000256" key="5">
    <source>
        <dbReference type="ARBA" id="ARBA00023242"/>
    </source>
</evidence>
<dbReference type="SUPFAM" id="SSF50978">
    <property type="entry name" value="WD40 repeat-like"/>
    <property type="match status" value="1"/>
</dbReference>
<dbReference type="HAMAP" id="MF_03056">
    <property type="entry name" value="TRM82"/>
    <property type="match status" value="1"/>
</dbReference>
<gene>
    <name evidence="10" type="ORF">QE152_g4918</name>
</gene>
<dbReference type="GO" id="GO:0043527">
    <property type="term" value="C:tRNA methyltransferase complex"/>
    <property type="evidence" value="ECO:0007669"/>
    <property type="project" value="TreeGrafter"/>
</dbReference>
<dbReference type="Proteomes" id="UP001458880">
    <property type="component" value="Unassembled WGS sequence"/>
</dbReference>
<dbReference type="Pfam" id="PF00400">
    <property type="entry name" value="WD40"/>
    <property type="match status" value="1"/>
</dbReference>
<dbReference type="InterPro" id="IPR036322">
    <property type="entry name" value="WD40_repeat_dom_sf"/>
</dbReference>
<evidence type="ECO:0000256" key="1">
    <source>
        <dbReference type="ARBA" id="ARBA00004123"/>
    </source>
</evidence>
<name>A0AAW1MYS0_POPJA</name>